<evidence type="ECO:0000313" key="4">
    <source>
        <dbReference type="Proteomes" id="UP000019151"/>
    </source>
</evidence>
<evidence type="ECO:0000313" key="3">
    <source>
        <dbReference type="EMBL" id="AHG93244.1"/>
    </source>
</evidence>
<feature type="repeat" description="TPR" evidence="1">
    <location>
        <begin position="545"/>
        <end position="578"/>
    </location>
</feature>
<dbReference type="SMART" id="SM00028">
    <property type="entry name" value="TPR"/>
    <property type="match status" value="4"/>
</dbReference>
<name>W0RQI8_9BACT</name>
<dbReference type="GO" id="GO:0006355">
    <property type="term" value="P:regulation of DNA-templated transcription"/>
    <property type="evidence" value="ECO:0007669"/>
    <property type="project" value="InterPro"/>
</dbReference>
<dbReference type="SMART" id="SM01043">
    <property type="entry name" value="BTAD"/>
    <property type="match status" value="1"/>
</dbReference>
<feature type="domain" description="Bacterial transcriptional activator" evidence="2">
    <location>
        <begin position="83"/>
        <end position="224"/>
    </location>
</feature>
<evidence type="ECO:0000256" key="1">
    <source>
        <dbReference type="PROSITE-ProRule" id="PRU00339"/>
    </source>
</evidence>
<dbReference type="InterPro" id="IPR019734">
    <property type="entry name" value="TPR_rpt"/>
</dbReference>
<dbReference type="Gene3D" id="1.25.40.10">
    <property type="entry name" value="Tetratricopeptide repeat domain"/>
    <property type="match status" value="3"/>
</dbReference>
<dbReference type="InterPro" id="IPR036388">
    <property type="entry name" value="WH-like_DNA-bd_sf"/>
</dbReference>
<dbReference type="HOGENOM" id="CLU_019981_1_0_0"/>
<dbReference type="SUPFAM" id="SSF48452">
    <property type="entry name" value="TPR-like"/>
    <property type="match status" value="1"/>
</dbReference>
<proteinExistence type="predicted"/>
<dbReference type="EMBL" id="CP007130">
    <property type="protein sequence ID" value="AHG93244.1"/>
    <property type="molecule type" value="Genomic_DNA"/>
</dbReference>
<dbReference type="SUPFAM" id="SSF46894">
    <property type="entry name" value="C-terminal effector domain of the bipartite response regulators"/>
    <property type="match status" value="1"/>
</dbReference>
<dbReference type="InterPro" id="IPR011990">
    <property type="entry name" value="TPR-like_helical_dom_sf"/>
</dbReference>
<dbReference type="GO" id="GO:0003677">
    <property type="term" value="F:DNA binding"/>
    <property type="evidence" value="ECO:0007669"/>
    <property type="project" value="InterPro"/>
</dbReference>
<dbReference type="eggNOG" id="COG5616">
    <property type="taxonomic scope" value="Bacteria"/>
</dbReference>
<dbReference type="InterPro" id="IPR051677">
    <property type="entry name" value="AfsR-DnrI-RedD_regulator"/>
</dbReference>
<dbReference type="InterPro" id="IPR016032">
    <property type="entry name" value="Sig_transdc_resp-reg_C-effctor"/>
</dbReference>
<dbReference type="Gene3D" id="1.10.10.10">
    <property type="entry name" value="Winged helix-like DNA-binding domain superfamily/Winged helix DNA-binding domain"/>
    <property type="match status" value="1"/>
</dbReference>
<dbReference type="eggNOG" id="COG0457">
    <property type="taxonomic scope" value="Bacteria"/>
</dbReference>
<dbReference type="eggNOG" id="COG3629">
    <property type="taxonomic scope" value="Bacteria"/>
</dbReference>
<dbReference type="PANTHER" id="PTHR35807">
    <property type="entry name" value="TRANSCRIPTIONAL REGULATOR REDD-RELATED"/>
    <property type="match status" value="1"/>
</dbReference>
<evidence type="ECO:0000259" key="2">
    <source>
        <dbReference type="SMART" id="SM01043"/>
    </source>
</evidence>
<dbReference type="AlphaFoldDB" id="W0RQI8"/>
<geneLocation type="plasmid" evidence="3 4">
    <name>2</name>
</geneLocation>
<protein>
    <submittedName>
        <fullName evidence="3">Transcriptional activator domain-containing protein</fullName>
    </submittedName>
</protein>
<dbReference type="InterPro" id="IPR005158">
    <property type="entry name" value="BTAD"/>
</dbReference>
<dbReference type="Pfam" id="PF03704">
    <property type="entry name" value="BTAD"/>
    <property type="match status" value="1"/>
</dbReference>
<keyword evidence="1" id="KW-0802">TPR repeat</keyword>
<organism evidence="3 4">
    <name type="scientific">Gemmatirosa kalamazoonensis</name>
    <dbReference type="NCBI Taxonomy" id="861299"/>
    <lineage>
        <taxon>Bacteria</taxon>
        <taxon>Pseudomonadati</taxon>
        <taxon>Gemmatimonadota</taxon>
        <taxon>Gemmatimonadia</taxon>
        <taxon>Gemmatimonadales</taxon>
        <taxon>Gemmatimonadaceae</taxon>
        <taxon>Gemmatirosa</taxon>
    </lineage>
</organism>
<keyword evidence="3" id="KW-0614">Plasmid</keyword>
<keyword evidence="4" id="KW-1185">Reference proteome</keyword>
<dbReference type="Proteomes" id="UP000019151">
    <property type="component" value="Plasmid 2"/>
</dbReference>
<sequence length="709" mass="74894">MRGATTLTLGPRPLALLAYLALATRPLTRDHLAALFWGDRDDARARHSLREALSVLRRAIGVDAITRRDELVALAAAPAAPAVDARVLCEASAAGEHARVLALYAGPFLDGVHLAGVAPAFEDWVAAQRAELERRFVSACAAECERLEAAQAWDDAAAVARRWTAAAPLDARGACNLLRALAGPGTRAALRRALDAHAGLAARIDAEFALPADPSVTALAAEYARALAGGVTREEGEGAAARAAAPMTPSVAVLPFIDQQGGADDARESAYLADGLTDALIDALGHLRGLRVAASASSFAFKGTATDAREAARALGVATIVTGRVRRAGPRLRVAVDVIDATSGSAVWTKRFERAHRDVFALQEEMRHAIVAALAPQLLGALPASAAPSRTENFAAYDLYLRGRHFLGRRVREEVRKAIAHFEQALAEDPGYAAAWAGIADAYTLLGYNGLLRPREAIPRAADAVRRALALDGTLAEAHASLGAIHLAYDWDWDGAARELRTAMALKPEYATARQWYAIYLLATGAVDEAIAEIGRARALDPLSAAINAGLAPMLLLAGRYEVAIAQLRRTLELEPDFAPAYGFLGWAYYLTGRRAEAAAAAERGAVLAGANPLSMAYVKALAGDEPVARALLAAVEQAAASTYVQPVAVARAYAIIGDEPATLAWLGRALDERDPWSIYLAVDPTFAPLRGEPAFVRLLARLALPGPS</sequence>
<dbReference type="Pfam" id="PF14559">
    <property type="entry name" value="TPR_19"/>
    <property type="match status" value="1"/>
</dbReference>
<dbReference type="PROSITE" id="PS50005">
    <property type="entry name" value="TPR"/>
    <property type="match status" value="1"/>
</dbReference>
<gene>
    <name evidence="3" type="ORF">J421_5709</name>
</gene>
<dbReference type="Gene3D" id="3.40.50.10070">
    <property type="entry name" value="TolB, N-terminal domain"/>
    <property type="match status" value="1"/>
</dbReference>
<accession>W0RQI8</accession>
<reference evidence="3 4" key="1">
    <citation type="journal article" date="2014" name="Genome Announc.">
        <title>Genome Sequence and Methylome of Soil Bacterium Gemmatirosa kalamazoonensis KBS708T, a Member of the Rarely Cultivated Gemmatimonadetes Phylum.</title>
        <authorList>
            <person name="Debruyn J.M."/>
            <person name="Radosevich M."/>
            <person name="Wommack K.E."/>
            <person name="Polson S.W."/>
            <person name="Hauser L.J."/>
            <person name="Fawaz M.N."/>
            <person name="Korlach J."/>
            <person name="Tsai Y.C."/>
        </authorList>
    </citation>
    <scope>NUCLEOTIDE SEQUENCE [LARGE SCALE GENOMIC DNA]</scope>
    <source>
        <strain evidence="3 4">KBS708</strain>
        <plasmid evidence="4">Plasmid 2</plasmid>
    </source>
</reference>
<dbReference type="InParanoid" id="W0RQI8"/>
<dbReference type="KEGG" id="gba:J421_5709"/>